<dbReference type="SUPFAM" id="SSF64518">
    <property type="entry name" value="Phase 1 flagellin"/>
    <property type="match status" value="1"/>
</dbReference>
<dbReference type="PANTHER" id="PTHR30033:SF1">
    <property type="entry name" value="FLAGELLAR HOOK-ASSOCIATED PROTEIN 1"/>
    <property type="match status" value="1"/>
</dbReference>
<name>A0A412ZFU5_9FIRM</name>
<dbReference type="GO" id="GO:0005198">
    <property type="term" value="F:structural molecule activity"/>
    <property type="evidence" value="ECO:0007669"/>
    <property type="project" value="InterPro"/>
</dbReference>
<evidence type="ECO:0000256" key="5">
    <source>
        <dbReference type="ARBA" id="ARBA00022525"/>
    </source>
</evidence>
<dbReference type="InterPro" id="IPR001444">
    <property type="entry name" value="Flag_bb_rod_N"/>
</dbReference>
<dbReference type="GO" id="GO:0005576">
    <property type="term" value="C:extracellular region"/>
    <property type="evidence" value="ECO:0007669"/>
    <property type="project" value="UniProtKB-SubCell"/>
</dbReference>
<evidence type="ECO:0000256" key="7">
    <source>
        <dbReference type="SAM" id="Coils"/>
    </source>
</evidence>
<protein>
    <recommendedName>
        <fullName evidence="4">Flagellar hook-associated protein 1</fullName>
    </recommendedName>
</protein>
<evidence type="ECO:0000313" key="12">
    <source>
        <dbReference type="Proteomes" id="UP000284543"/>
    </source>
</evidence>
<feature type="domain" description="Flagellar hook-associated protein FlgK helical" evidence="10">
    <location>
        <begin position="104"/>
        <end position="239"/>
    </location>
</feature>
<sequence>MIRATFSGFSTAFSALQASQKRLDIVGQNLSNMNTQGYTRQQLETSSLNYSNPISRYMNGSQIAVGFGVSMDKVSQIRDPYLDAQYRAQINKSGYSDTLQSALDTLSKALDESSIDGIRTAFDDVQSTLTNLQDKGNDSVYESELRSRMQSLTNLLNDAARQIEAAEKAELSKLDGTGTSEQGAVDKVNDILRQIGNLNHQIKQNQVLGQQSLELLDERNSLLDELASYIPIEVTYFKDAEHDGKMTDPVSGNIVDAPKELYNYDSRGNIISRKEWPDDLKVELVYRDTTDPEGTTRRLTLINGTEGTLGSNYGKLTPVDSDPSDPTAVSIQFTPASSSGQTAKSASATGIQLASGSIQASLDMLGKKGTGDPVAPGSSVQDDVRGYQYYMKRLDELASHFAKIMNDANAEGGQGKLLTNRTDPAADITALTIGISKEWVNGTVQLGKKDGSSKDTVLSMLNNMKKTHAELGNKSFADYMNNVSTILANDSSSNINALKTNVTVLNSIQDSRDSISGVSLDEEASNMMTYLSAYNAASRLMTALDEALNTLISGTGLVGR</sequence>
<evidence type="ECO:0000259" key="8">
    <source>
        <dbReference type="Pfam" id="PF00460"/>
    </source>
</evidence>
<comment type="similarity">
    <text evidence="3">Belongs to the flagella basal body rod proteins family.</text>
</comment>
<keyword evidence="7" id="KW-0175">Coiled coil</keyword>
<dbReference type="GO" id="GO:0044780">
    <property type="term" value="P:bacterial-type flagellum assembly"/>
    <property type="evidence" value="ECO:0007669"/>
    <property type="project" value="InterPro"/>
</dbReference>
<evidence type="ECO:0000259" key="9">
    <source>
        <dbReference type="Pfam" id="PF06429"/>
    </source>
</evidence>
<reference evidence="11 12" key="1">
    <citation type="submission" date="2018-08" db="EMBL/GenBank/DDBJ databases">
        <title>A genome reference for cultivated species of the human gut microbiota.</title>
        <authorList>
            <person name="Zou Y."/>
            <person name="Xue W."/>
            <person name="Luo G."/>
        </authorList>
    </citation>
    <scope>NUCLEOTIDE SEQUENCE [LARGE SCALE GENOMIC DNA]</scope>
    <source>
        <strain evidence="11 12">AF14-18</strain>
    </source>
</reference>
<organism evidence="11 12">
    <name type="scientific">Enterocloster bolteae</name>
    <dbReference type="NCBI Taxonomy" id="208479"/>
    <lineage>
        <taxon>Bacteria</taxon>
        <taxon>Bacillati</taxon>
        <taxon>Bacillota</taxon>
        <taxon>Clostridia</taxon>
        <taxon>Lachnospirales</taxon>
        <taxon>Lachnospiraceae</taxon>
        <taxon>Enterocloster</taxon>
    </lineage>
</organism>
<feature type="domain" description="Flagellar basal body rod protein N-terminal" evidence="8">
    <location>
        <begin position="11"/>
        <end position="39"/>
    </location>
</feature>
<dbReference type="PANTHER" id="PTHR30033">
    <property type="entry name" value="FLAGELLAR HOOK-ASSOCIATED PROTEIN 1"/>
    <property type="match status" value="1"/>
</dbReference>
<evidence type="ECO:0000256" key="4">
    <source>
        <dbReference type="ARBA" id="ARBA00016244"/>
    </source>
</evidence>
<evidence type="ECO:0000313" key="11">
    <source>
        <dbReference type="EMBL" id="RGV79054.1"/>
    </source>
</evidence>
<dbReference type="Pfam" id="PF06429">
    <property type="entry name" value="Flg_bbr_C"/>
    <property type="match status" value="1"/>
</dbReference>
<proteinExistence type="inferred from homology"/>
<keyword evidence="5" id="KW-0964">Secreted</keyword>
<keyword evidence="6" id="KW-0975">Bacterial flagellum</keyword>
<dbReference type="AlphaFoldDB" id="A0A412ZFU5"/>
<accession>A0A412ZFU5</accession>
<evidence type="ECO:0000256" key="1">
    <source>
        <dbReference type="ARBA" id="ARBA00004365"/>
    </source>
</evidence>
<feature type="domain" description="Flagellar basal-body/hook protein C-terminal" evidence="9">
    <location>
        <begin position="514"/>
        <end position="552"/>
    </location>
</feature>
<dbReference type="Proteomes" id="UP000284543">
    <property type="component" value="Unassembled WGS sequence"/>
</dbReference>
<dbReference type="InterPro" id="IPR053927">
    <property type="entry name" value="FlgK_helical"/>
</dbReference>
<evidence type="ECO:0000259" key="10">
    <source>
        <dbReference type="Pfam" id="PF22638"/>
    </source>
</evidence>
<evidence type="ECO:0000256" key="6">
    <source>
        <dbReference type="ARBA" id="ARBA00023143"/>
    </source>
</evidence>
<feature type="coiled-coil region" evidence="7">
    <location>
        <begin position="142"/>
        <end position="169"/>
    </location>
</feature>
<dbReference type="InterPro" id="IPR002371">
    <property type="entry name" value="FlgK"/>
</dbReference>
<evidence type="ECO:0000256" key="3">
    <source>
        <dbReference type="ARBA" id="ARBA00009677"/>
    </source>
</evidence>
<comment type="subcellular location">
    <subcellularLocation>
        <location evidence="1">Bacterial flagellum</location>
    </subcellularLocation>
    <subcellularLocation>
        <location evidence="2">Secreted</location>
    </subcellularLocation>
</comment>
<dbReference type="GO" id="GO:0009424">
    <property type="term" value="C:bacterial-type flagellum hook"/>
    <property type="evidence" value="ECO:0007669"/>
    <property type="project" value="InterPro"/>
</dbReference>
<gene>
    <name evidence="11" type="ORF">DWW02_04850</name>
</gene>
<dbReference type="Pfam" id="PF22638">
    <property type="entry name" value="FlgK_D1"/>
    <property type="match status" value="1"/>
</dbReference>
<dbReference type="RefSeq" id="WP_118017670.1">
    <property type="nucleotide sequence ID" value="NZ_CAUHGS010000001.1"/>
</dbReference>
<evidence type="ECO:0000256" key="2">
    <source>
        <dbReference type="ARBA" id="ARBA00004613"/>
    </source>
</evidence>
<dbReference type="InterPro" id="IPR010930">
    <property type="entry name" value="Flg_bb/hook_C_dom"/>
</dbReference>
<dbReference type="Pfam" id="PF00460">
    <property type="entry name" value="Flg_bb_rod"/>
    <property type="match status" value="1"/>
</dbReference>
<comment type="caution">
    <text evidence="11">The sequence shown here is derived from an EMBL/GenBank/DDBJ whole genome shotgun (WGS) entry which is preliminary data.</text>
</comment>
<keyword evidence="11" id="KW-0282">Flagellum</keyword>
<dbReference type="EMBL" id="QRZM01000001">
    <property type="protein sequence ID" value="RGV79054.1"/>
    <property type="molecule type" value="Genomic_DNA"/>
</dbReference>
<keyword evidence="11" id="KW-0969">Cilium</keyword>
<keyword evidence="11" id="KW-0966">Cell projection</keyword>